<accession>A0ABN9YDZ9</accession>
<evidence type="ECO:0000256" key="1">
    <source>
        <dbReference type="SAM" id="MobiDB-lite"/>
    </source>
</evidence>
<proteinExistence type="predicted"/>
<organism evidence="2 3">
    <name type="scientific">Prorocentrum cordatum</name>
    <dbReference type="NCBI Taxonomy" id="2364126"/>
    <lineage>
        <taxon>Eukaryota</taxon>
        <taxon>Sar</taxon>
        <taxon>Alveolata</taxon>
        <taxon>Dinophyceae</taxon>
        <taxon>Prorocentrales</taxon>
        <taxon>Prorocentraceae</taxon>
        <taxon>Prorocentrum</taxon>
    </lineage>
</organism>
<reference evidence="2" key="1">
    <citation type="submission" date="2023-10" db="EMBL/GenBank/DDBJ databases">
        <authorList>
            <person name="Chen Y."/>
            <person name="Shah S."/>
            <person name="Dougan E. K."/>
            <person name="Thang M."/>
            <person name="Chan C."/>
        </authorList>
    </citation>
    <scope>NUCLEOTIDE SEQUENCE [LARGE SCALE GENOMIC DNA]</scope>
</reference>
<evidence type="ECO:0000313" key="2">
    <source>
        <dbReference type="EMBL" id="CAK0908965.1"/>
    </source>
</evidence>
<comment type="caution">
    <text evidence="2">The sequence shown here is derived from an EMBL/GenBank/DDBJ whole genome shotgun (WGS) entry which is preliminary data.</text>
</comment>
<name>A0ABN9YDZ9_9DINO</name>
<dbReference type="Proteomes" id="UP001189429">
    <property type="component" value="Unassembled WGS sequence"/>
</dbReference>
<feature type="non-terminal residue" evidence="2">
    <location>
        <position position="1"/>
    </location>
</feature>
<dbReference type="EMBL" id="CAUYUJ010022108">
    <property type="protein sequence ID" value="CAK0908965.1"/>
    <property type="molecule type" value="Genomic_DNA"/>
</dbReference>
<keyword evidence="3" id="KW-1185">Reference proteome</keyword>
<feature type="compositionally biased region" description="Basic and acidic residues" evidence="1">
    <location>
        <begin position="113"/>
        <end position="124"/>
    </location>
</feature>
<feature type="non-terminal residue" evidence="2">
    <location>
        <position position="124"/>
    </location>
</feature>
<protein>
    <submittedName>
        <fullName evidence="2">Uncharacterized protein</fullName>
    </submittedName>
</protein>
<evidence type="ECO:0000313" key="3">
    <source>
        <dbReference type="Proteomes" id="UP001189429"/>
    </source>
</evidence>
<gene>
    <name evidence="2" type="ORF">PCOR1329_LOCUS83518</name>
</gene>
<feature type="region of interest" description="Disordered" evidence="1">
    <location>
        <begin position="96"/>
        <end position="124"/>
    </location>
</feature>
<sequence>NHFVSLALNQTSCFNVAARLVGYIGEPVSGTEWNPLFITARVRTSTRTARAHTRTVLTARLDARAYTHACSSDATVTTITDDTAAGLVRNELATSCGDVRSTDNPGTNHAKARPADRLRAGSKE</sequence>